<organism evidence="1">
    <name type="scientific">bioreactor metagenome</name>
    <dbReference type="NCBI Taxonomy" id="1076179"/>
    <lineage>
        <taxon>unclassified sequences</taxon>
        <taxon>metagenomes</taxon>
        <taxon>ecological metagenomes</taxon>
    </lineage>
</organism>
<gene>
    <name evidence="1" type="ORF">SDC9_173847</name>
</gene>
<protein>
    <submittedName>
        <fullName evidence="1">Uncharacterized protein</fullName>
    </submittedName>
</protein>
<sequence>MIVHAHHPLGCFKVDLLHMQKRVDPARVIDQHIHRTKLCQDFFRQPLDRRPIRNIRYKTADAVFAGGSQTQRLIQRGRIDIHAGDLCAARQQL</sequence>
<dbReference type="EMBL" id="VSSQ01075944">
    <property type="protein sequence ID" value="MPN26423.1"/>
    <property type="molecule type" value="Genomic_DNA"/>
</dbReference>
<dbReference type="AlphaFoldDB" id="A0A645GS18"/>
<evidence type="ECO:0000313" key="1">
    <source>
        <dbReference type="EMBL" id="MPN26423.1"/>
    </source>
</evidence>
<proteinExistence type="predicted"/>
<reference evidence="1" key="1">
    <citation type="submission" date="2019-08" db="EMBL/GenBank/DDBJ databases">
        <authorList>
            <person name="Kucharzyk K."/>
            <person name="Murdoch R.W."/>
            <person name="Higgins S."/>
            <person name="Loffler F."/>
        </authorList>
    </citation>
    <scope>NUCLEOTIDE SEQUENCE</scope>
</reference>
<name>A0A645GS18_9ZZZZ</name>
<accession>A0A645GS18</accession>
<comment type="caution">
    <text evidence="1">The sequence shown here is derived from an EMBL/GenBank/DDBJ whole genome shotgun (WGS) entry which is preliminary data.</text>
</comment>